<proteinExistence type="predicted"/>
<dbReference type="GO" id="GO:0008270">
    <property type="term" value="F:zinc ion binding"/>
    <property type="evidence" value="ECO:0007669"/>
    <property type="project" value="InterPro"/>
</dbReference>
<dbReference type="HOGENOM" id="CLU_031855_0_0_1"/>
<dbReference type="Gene3D" id="4.10.240.10">
    <property type="entry name" value="Zn(2)-C6 fungal-type DNA-binding domain"/>
    <property type="match status" value="1"/>
</dbReference>
<dbReference type="PROSITE" id="PS00463">
    <property type="entry name" value="ZN2_CY6_FUNGAL_1"/>
    <property type="match status" value="1"/>
</dbReference>
<dbReference type="RefSeq" id="XP_003661503.1">
    <property type="nucleotide sequence ID" value="XM_003661455.1"/>
</dbReference>
<dbReference type="SMART" id="SM00066">
    <property type="entry name" value="GAL4"/>
    <property type="match status" value="1"/>
</dbReference>
<feature type="region of interest" description="Disordered" evidence="2">
    <location>
        <begin position="362"/>
        <end position="500"/>
    </location>
</feature>
<reference evidence="4 5" key="1">
    <citation type="journal article" date="2011" name="Nat. Biotechnol.">
        <title>Comparative genomic analysis of the thermophilic biomass-degrading fungi Myceliophthora thermophila and Thielavia terrestris.</title>
        <authorList>
            <person name="Berka R.M."/>
            <person name="Grigoriev I.V."/>
            <person name="Otillar R."/>
            <person name="Salamov A."/>
            <person name="Grimwood J."/>
            <person name="Reid I."/>
            <person name="Ishmael N."/>
            <person name="John T."/>
            <person name="Darmond C."/>
            <person name="Moisan M.-C."/>
            <person name="Henrissat B."/>
            <person name="Coutinho P.M."/>
            <person name="Lombard V."/>
            <person name="Natvig D.O."/>
            <person name="Lindquist E."/>
            <person name="Schmutz J."/>
            <person name="Lucas S."/>
            <person name="Harris P."/>
            <person name="Powlowski J."/>
            <person name="Bellemare A."/>
            <person name="Taylor D."/>
            <person name="Butler G."/>
            <person name="de Vries R.P."/>
            <person name="Allijn I.E."/>
            <person name="van den Brink J."/>
            <person name="Ushinsky S."/>
            <person name="Storms R."/>
            <person name="Powell A.J."/>
            <person name="Paulsen I.T."/>
            <person name="Elbourne L.D.H."/>
            <person name="Baker S.E."/>
            <person name="Magnuson J."/>
            <person name="LaBoissiere S."/>
            <person name="Clutterbuck A.J."/>
            <person name="Martinez D."/>
            <person name="Wogulis M."/>
            <person name="de Leon A.L."/>
            <person name="Rey M.W."/>
            <person name="Tsang A."/>
        </authorList>
    </citation>
    <scope>NUCLEOTIDE SEQUENCE [LARGE SCALE GENOMIC DNA]</scope>
    <source>
        <strain evidence="5">ATCC 42464 / BCRC 31852 / DSM 1799</strain>
    </source>
</reference>
<dbReference type="Pfam" id="PF00172">
    <property type="entry name" value="Zn_clus"/>
    <property type="match status" value="1"/>
</dbReference>
<dbReference type="InParanoid" id="G2Q8K9"/>
<dbReference type="InterPro" id="IPR036864">
    <property type="entry name" value="Zn2-C6_fun-type_DNA-bd_sf"/>
</dbReference>
<dbReference type="CDD" id="cd00067">
    <property type="entry name" value="GAL4"/>
    <property type="match status" value="1"/>
</dbReference>
<evidence type="ECO:0000256" key="1">
    <source>
        <dbReference type="ARBA" id="ARBA00023242"/>
    </source>
</evidence>
<evidence type="ECO:0000259" key="3">
    <source>
        <dbReference type="PROSITE" id="PS50048"/>
    </source>
</evidence>
<dbReference type="KEGG" id="mtm:MYCTH_2300984"/>
<feature type="compositionally biased region" description="Polar residues" evidence="2">
    <location>
        <begin position="481"/>
        <end position="492"/>
    </location>
</feature>
<feature type="domain" description="Zn(2)-C6 fungal-type" evidence="3">
    <location>
        <begin position="330"/>
        <end position="360"/>
    </location>
</feature>
<dbReference type="InterPro" id="IPR001138">
    <property type="entry name" value="Zn2Cys6_DnaBD"/>
</dbReference>
<dbReference type="Proteomes" id="UP000007322">
    <property type="component" value="Chromosome 2"/>
</dbReference>
<dbReference type="eggNOG" id="ENOG502QU1D">
    <property type="taxonomic scope" value="Eukaryota"/>
</dbReference>
<keyword evidence="5" id="KW-1185">Reference proteome</keyword>
<evidence type="ECO:0000256" key="2">
    <source>
        <dbReference type="SAM" id="MobiDB-lite"/>
    </source>
</evidence>
<feature type="compositionally biased region" description="Low complexity" evidence="2">
    <location>
        <begin position="395"/>
        <end position="416"/>
    </location>
</feature>
<dbReference type="STRING" id="573729.G2Q8K9"/>
<dbReference type="OMA" id="MSSHEPR"/>
<protein>
    <recommendedName>
        <fullName evidence="3">Zn(2)-C6 fungal-type domain-containing protein</fullName>
    </recommendedName>
</protein>
<accession>G2Q8K9</accession>
<feature type="compositionally biased region" description="Polar residues" evidence="2">
    <location>
        <begin position="427"/>
        <end position="439"/>
    </location>
</feature>
<dbReference type="SUPFAM" id="SSF57701">
    <property type="entry name" value="Zn2/Cys6 DNA-binding domain"/>
    <property type="match status" value="1"/>
</dbReference>
<dbReference type="EMBL" id="CP003003">
    <property type="protein sequence ID" value="AEO56258.1"/>
    <property type="molecule type" value="Genomic_DNA"/>
</dbReference>
<feature type="compositionally biased region" description="Low complexity" evidence="2">
    <location>
        <begin position="86"/>
        <end position="97"/>
    </location>
</feature>
<keyword evidence="1" id="KW-0539">Nucleus</keyword>
<dbReference type="VEuPathDB" id="FungiDB:MYCTH_2300984"/>
<organism evidence="4 5">
    <name type="scientific">Thermothelomyces thermophilus (strain ATCC 42464 / BCRC 31852 / DSM 1799)</name>
    <name type="common">Sporotrichum thermophile</name>
    <dbReference type="NCBI Taxonomy" id="573729"/>
    <lineage>
        <taxon>Eukaryota</taxon>
        <taxon>Fungi</taxon>
        <taxon>Dikarya</taxon>
        <taxon>Ascomycota</taxon>
        <taxon>Pezizomycotina</taxon>
        <taxon>Sordariomycetes</taxon>
        <taxon>Sordariomycetidae</taxon>
        <taxon>Sordariales</taxon>
        <taxon>Chaetomiaceae</taxon>
        <taxon>Thermothelomyces</taxon>
    </lineage>
</organism>
<name>G2Q8K9_THET4</name>
<dbReference type="AlphaFoldDB" id="G2Q8K9"/>
<gene>
    <name evidence="4" type="ORF">MYCTH_2300984</name>
</gene>
<evidence type="ECO:0000313" key="4">
    <source>
        <dbReference type="EMBL" id="AEO56258.1"/>
    </source>
</evidence>
<feature type="compositionally biased region" description="Polar residues" evidence="2">
    <location>
        <begin position="128"/>
        <end position="147"/>
    </location>
</feature>
<dbReference type="PROSITE" id="PS50048">
    <property type="entry name" value="ZN2_CY6_FUNGAL_2"/>
    <property type="match status" value="1"/>
</dbReference>
<dbReference type="GO" id="GO:0000981">
    <property type="term" value="F:DNA-binding transcription factor activity, RNA polymerase II-specific"/>
    <property type="evidence" value="ECO:0007669"/>
    <property type="project" value="InterPro"/>
</dbReference>
<feature type="compositionally biased region" description="Basic and acidic residues" evidence="2">
    <location>
        <begin position="61"/>
        <end position="74"/>
    </location>
</feature>
<feature type="compositionally biased region" description="Basic and acidic residues" evidence="2">
    <location>
        <begin position="227"/>
        <end position="236"/>
    </location>
</feature>
<feature type="region of interest" description="Disordered" evidence="2">
    <location>
        <begin position="1"/>
        <end position="268"/>
    </location>
</feature>
<sequence length="518" mass="56562">MGFTTVLEPRLRSAIPDTPPEVLTPDSASFPLRQFERAPPSPPMSNYEPTVKATDMSSGKGPEESSTAHRESSADRSGSGAPREQLPSLSSLFGPSSQTPLLHSPFSDRPGHYSASSSPLDYPPRPTVGSSSYFQPPGSSASQTRSLLESKLPDRPQIPPLSSMFPRPLSPVPRQEQQRLEHGSGNQWSSVRHDANREYSLGSRDPHQYYQPPPLDRYSSHLPSGRGDGRRADFREQPAPQTPAPTNPPATPTSSVGSEVPPVKDGLGPRIWTGTHFLPRFVRAAEVPGEGMCYFYDDGSHCKTVIDGEAVNAHWGVTKAGKPRKRLAIACVTCREKKIKCDPDYPRCLQCEKFGRVCKFKNAPRGGHNNNAPSTPPADQEEMRRLGSGTASRPTTESGSNSSTTTTNNNHNSSSNQQYHYPRPDSHSSGSVSPRTTTAHRPASPDPAGSGPRKLARVGYNHYSPTTGRVSPLTPTPEAAQRSTSTTYSWRQPETLPRIHDDVLRRTWQAESRPDARV</sequence>
<dbReference type="OrthoDB" id="5426798at2759"/>
<feature type="compositionally biased region" description="Pro residues" evidence="2">
    <location>
        <begin position="240"/>
        <end position="251"/>
    </location>
</feature>
<evidence type="ECO:0000313" key="5">
    <source>
        <dbReference type="Proteomes" id="UP000007322"/>
    </source>
</evidence>
<dbReference type="GeneID" id="11510308"/>